<proteinExistence type="predicted"/>
<dbReference type="Proteomes" id="UP000008974">
    <property type="component" value="Unassembled WGS sequence"/>
</dbReference>
<sequence length="851" mass="95460">MRPRTIRYVLGRYDIHKVHNNCDPIRYITSHGMRAEPSFVAHQIEDACEKSFVAFERNKTHIPIVLAPSKHYHVSGLIQELTPELTPVSLTPSEEDATSDESAYTTDNSDNSNNTTSSSNHNFSQNPIQQELHDNSGLTDLIEDSANVTPIDLLTSSKSNEDVQLIKAEQSGLQLQVSDNGIPSVGTPFSYAGASFKVNYEESVELNLLGRLMAPSIFMKLLDLGKSYAKGSLQSAGIHKPQDVPLRIALELVPIIISLLLADPRYLSDLLHAVDLMSIHQLEQCQTKFVRLLTNGIIDIRSIKGTKFCHTLLTPPSSAVLVSHTIKILSALICDSLGSERHTHIYSALKKIYPRSDDLTSSRSAPFTIIPLEPCPKLIEDSKLTAQYIENIPWIVRGIIEVIFLEFYSIHDIRRTVSEQLLYSSSLNRMYNVCTFILACLFIRQYCEAQSANSTMNQHTSLLTMSTHQDILLLLGASLLGHTKTWLKESLDEYHSSAHQPSILEKLDRYIGDWGTVNLFLRSSLLQLATIGLASRNEMPFKLEPMFFLKQSINLIKADASLTSYYSGDYLDSGNLIGYLLGLITRPLTIDSQRIMSIYLELLNYFGANSKCTNTLVDVINTFLKFRYRHDSGEATKIKDKLGKEIAYLYEKIRKPLMDSKGIAEVKTRRKTSNQSPPMFICFLLTFISHILLRSNSVIRCSIHVFLKSLTDAAVLLYPLALYKLASKHYGGKTIRLTIPQSSNLSSLTSIFNDMLIYLENSSETEPEIKKKGDTASKFLTISLVEAKEILNLTDTTDPSDSQREIKIYVHTDLPNHVSLSHASLITNIPCQFAVFDQLITCCDKLSTLIF</sequence>
<reference evidence="2 3" key="1">
    <citation type="journal article" date="2010" name="BMC Genomics">
        <title>Genome analysis and comparative genomics of a Giardia intestinalis assemblage E isolate.</title>
        <authorList>
            <person name="Jerlstrom-Hultqvist J."/>
            <person name="Franzen O."/>
            <person name="Ankarklev J."/>
            <person name="Xu F."/>
            <person name="Nohynkova E."/>
            <person name="Andersson J.O."/>
            <person name="Svard S.G."/>
            <person name="Andersson B."/>
        </authorList>
    </citation>
    <scope>NUCLEOTIDE SEQUENCE [LARGE SCALE GENOMIC DNA]</scope>
    <source>
        <strain evidence="2 3">P15</strain>
    </source>
</reference>
<dbReference type="OrthoDB" id="10257485at2759"/>
<evidence type="ECO:0000256" key="1">
    <source>
        <dbReference type="SAM" id="MobiDB-lite"/>
    </source>
</evidence>
<comment type="caution">
    <text evidence="2">The sequence shown here is derived from an EMBL/GenBank/DDBJ whole genome shotgun (WGS) entry which is preliminary data.</text>
</comment>
<dbReference type="AlphaFoldDB" id="E1F8H1"/>
<feature type="region of interest" description="Disordered" evidence="1">
    <location>
        <begin position="88"/>
        <end position="127"/>
    </location>
</feature>
<evidence type="ECO:0000313" key="2">
    <source>
        <dbReference type="EMBL" id="EFO61273.1"/>
    </source>
</evidence>
<feature type="compositionally biased region" description="Low complexity" evidence="1">
    <location>
        <begin position="105"/>
        <end position="120"/>
    </location>
</feature>
<dbReference type="OMA" id="ACLFIRQ"/>
<name>E1F8H1_GIAIA</name>
<accession>E1F8H1</accession>
<organism evidence="2 3">
    <name type="scientific">Giardia intestinalis (strain P15)</name>
    <name type="common">Giardia lamblia</name>
    <dbReference type="NCBI Taxonomy" id="658858"/>
    <lineage>
        <taxon>Eukaryota</taxon>
        <taxon>Metamonada</taxon>
        <taxon>Diplomonadida</taxon>
        <taxon>Hexamitidae</taxon>
        <taxon>Giardiinae</taxon>
        <taxon>Giardia</taxon>
    </lineage>
</organism>
<protein>
    <submittedName>
        <fullName evidence="2">Uncharacterized protein</fullName>
    </submittedName>
</protein>
<gene>
    <name evidence="2" type="ORF">GLP15_92</name>
</gene>
<dbReference type="EMBL" id="ACVC01000234">
    <property type="protein sequence ID" value="EFO61273.1"/>
    <property type="molecule type" value="Genomic_DNA"/>
</dbReference>
<evidence type="ECO:0000313" key="3">
    <source>
        <dbReference type="Proteomes" id="UP000008974"/>
    </source>
</evidence>
<dbReference type="VEuPathDB" id="GiardiaDB:GLP15_92"/>